<evidence type="ECO:0000313" key="3">
    <source>
        <dbReference type="Proteomes" id="UP000237271"/>
    </source>
</evidence>
<keyword evidence="3" id="KW-1185">Reference proteome</keyword>
<dbReference type="GO" id="GO:0031151">
    <property type="term" value="F:histone H3K79 methyltransferase activity"/>
    <property type="evidence" value="ECO:0007669"/>
    <property type="project" value="InterPro"/>
</dbReference>
<reference evidence="2 3" key="1">
    <citation type="journal article" date="2017" name="Genome Biol. Evol.">
        <title>Phytophthora megakarya and P. palmivora, closely related causal agents of cacao black pod rot, underwent increases in genome sizes and gene numbers by different mechanisms.</title>
        <authorList>
            <person name="Ali S.S."/>
            <person name="Shao J."/>
            <person name="Lary D.J."/>
            <person name="Kronmiller B."/>
            <person name="Shen D."/>
            <person name="Strem M.D."/>
            <person name="Amoako-Attah I."/>
            <person name="Akrofi A.Y."/>
            <person name="Begoude B.A."/>
            <person name="Ten Hoopen G.M."/>
            <person name="Coulibaly K."/>
            <person name="Kebe B.I."/>
            <person name="Melnick R.L."/>
            <person name="Guiltinan M.J."/>
            <person name="Tyler B.M."/>
            <person name="Meinhardt L.W."/>
            <person name="Bailey B.A."/>
        </authorList>
    </citation>
    <scope>NUCLEOTIDE SEQUENCE [LARGE SCALE GENOMIC DNA]</scope>
    <source>
        <strain evidence="3">sbr112.9</strain>
    </source>
</reference>
<dbReference type="AlphaFoldDB" id="A0A2P4YKT3"/>
<evidence type="ECO:0000259" key="1">
    <source>
        <dbReference type="Pfam" id="PF08123"/>
    </source>
</evidence>
<dbReference type="Proteomes" id="UP000237271">
    <property type="component" value="Unassembled WGS sequence"/>
</dbReference>
<sequence length="232" mass="26688">MRSAFSFDDDKQLVQFAREYAEAGTRICWSDVEGRVRHTGHPAAALQQRLRTLMRTWGTNVRHVPPNFYTTVRPLVRRDKSTPHRNVEEMLPAGVTSLLAELTIESTDLFFDIGAGLGNIVMHVIIGTNKYKTIGTELRHDVHRVGLEIILKSSLQYERRLRERGLFVCRDVMDIGLSVALPYANATIVYWNSIWFEPHVVEYVKIQLCGMPMIRYLVCFVNLCPRHRDLCS</sequence>
<name>A0A2P4YKT3_9STRA</name>
<dbReference type="OrthoDB" id="413935at2759"/>
<gene>
    <name evidence="2" type="ORF">PHPALM_4118</name>
</gene>
<dbReference type="EMBL" id="NCKW01002037">
    <property type="protein sequence ID" value="POM78359.1"/>
    <property type="molecule type" value="Genomic_DNA"/>
</dbReference>
<dbReference type="Pfam" id="PF08123">
    <property type="entry name" value="DOT1"/>
    <property type="match status" value="1"/>
</dbReference>
<proteinExistence type="predicted"/>
<protein>
    <submittedName>
        <fullName evidence="2">Histone methylation protein</fullName>
    </submittedName>
</protein>
<feature type="domain" description="DOT1" evidence="1">
    <location>
        <begin position="89"/>
        <end position="141"/>
    </location>
</feature>
<comment type="caution">
    <text evidence="2">The sequence shown here is derived from an EMBL/GenBank/DDBJ whole genome shotgun (WGS) entry which is preliminary data.</text>
</comment>
<dbReference type="SUPFAM" id="SSF53335">
    <property type="entry name" value="S-adenosyl-L-methionine-dependent methyltransferases"/>
    <property type="match status" value="1"/>
</dbReference>
<dbReference type="InterPro" id="IPR029063">
    <property type="entry name" value="SAM-dependent_MTases_sf"/>
</dbReference>
<accession>A0A2P4YKT3</accession>
<organism evidence="2 3">
    <name type="scientific">Phytophthora palmivora</name>
    <dbReference type="NCBI Taxonomy" id="4796"/>
    <lineage>
        <taxon>Eukaryota</taxon>
        <taxon>Sar</taxon>
        <taxon>Stramenopiles</taxon>
        <taxon>Oomycota</taxon>
        <taxon>Peronosporomycetes</taxon>
        <taxon>Peronosporales</taxon>
        <taxon>Peronosporaceae</taxon>
        <taxon>Phytophthora</taxon>
    </lineage>
</organism>
<dbReference type="InterPro" id="IPR025789">
    <property type="entry name" value="DOT1_dom"/>
</dbReference>
<evidence type="ECO:0000313" key="2">
    <source>
        <dbReference type="EMBL" id="POM78359.1"/>
    </source>
</evidence>
<dbReference type="Gene3D" id="3.40.50.150">
    <property type="entry name" value="Vaccinia Virus protein VP39"/>
    <property type="match status" value="1"/>
</dbReference>